<dbReference type="FunFam" id="1.20.1280.50:FF:000145">
    <property type="entry name" value="Predicted protein"/>
    <property type="match status" value="1"/>
</dbReference>
<evidence type="ECO:0000313" key="4">
    <source>
        <dbReference type="Proteomes" id="UP000006727"/>
    </source>
</evidence>
<proteinExistence type="predicted"/>
<gene>
    <name evidence="3" type="primary">LOC112291076</name>
    <name evidence="2" type="ORF">PHYPA_018880</name>
</gene>
<dbReference type="AlphaFoldDB" id="A0A2K1JIU6"/>
<evidence type="ECO:0000313" key="3">
    <source>
        <dbReference type="EnsemblPlants" id="Pp3c14_22380V3.1"/>
    </source>
</evidence>
<dbReference type="PANTHER" id="PTHR31672:SF2">
    <property type="entry name" value="F-BOX DOMAIN-CONTAINING PROTEIN"/>
    <property type="match status" value="1"/>
</dbReference>
<name>A0A2K1JIU6_PHYPA</name>
<dbReference type="GeneID" id="112291076"/>
<dbReference type="PANTHER" id="PTHR31672">
    <property type="entry name" value="BNACNNG10540D PROTEIN"/>
    <property type="match status" value="1"/>
</dbReference>
<dbReference type="EMBL" id="ABEU02000014">
    <property type="protein sequence ID" value="PNR41477.1"/>
    <property type="molecule type" value="Genomic_DNA"/>
</dbReference>
<reference evidence="2 4" key="1">
    <citation type="journal article" date="2008" name="Science">
        <title>The Physcomitrella genome reveals evolutionary insights into the conquest of land by plants.</title>
        <authorList>
            <person name="Rensing S."/>
            <person name="Lang D."/>
            <person name="Zimmer A."/>
            <person name="Terry A."/>
            <person name="Salamov A."/>
            <person name="Shapiro H."/>
            <person name="Nishiyama T."/>
            <person name="Perroud P.-F."/>
            <person name="Lindquist E."/>
            <person name="Kamisugi Y."/>
            <person name="Tanahashi T."/>
            <person name="Sakakibara K."/>
            <person name="Fujita T."/>
            <person name="Oishi K."/>
            <person name="Shin-I T."/>
            <person name="Kuroki Y."/>
            <person name="Toyoda A."/>
            <person name="Suzuki Y."/>
            <person name="Hashimoto A."/>
            <person name="Yamaguchi K."/>
            <person name="Sugano A."/>
            <person name="Kohara Y."/>
            <person name="Fujiyama A."/>
            <person name="Anterola A."/>
            <person name="Aoki S."/>
            <person name="Ashton N."/>
            <person name="Barbazuk W.B."/>
            <person name="Barker E."/>
            <person name="Bennetzen J."/>
            <person name="Bezanilla M."/>
            <person name="Blankenship R."/>
            <person name="Cho S.H."/>
            <person name="Dutcher S."/>
            <person name="Estelle M."/>
            <person name="Fawcett J.A."/>
            <person name="Gundlach H."/>
            <person name="Hanada K."/>
            <person name="Heyl A."/>
            <person name="Hicks K.A."/>
            <person name="Hugh J."/>
            <person name="Lohr M."/>
            <person name="Mayer K."/>
            <person name="Melkozernov A."/>
            <person name="Murata T."/>
            <person name="Nelson D."/>
            <person name="Pils B."/>
            <person name="Prigge M."/>
            <person name="Reiss B."/>
            <person name="Renner T."/>
            <person name="Rombauts S."/>
            <person name="Rushton P."/>
            <person name="Sanderfoot A."/>
            <person name="Schween G."/>
            <person name="Shiu S.-H."/>
            <person name="Stueber K."/>
            <person name="Theodoulou F.L."/>
            <person name="Tu H."/>
            <person name="Van de Peer Y."/>
            <person name="Verrier P.J."/>
            <person name="Waters E."/>
            <person name="Wood A."/>
            <person name="Yang L."/>
            <person name="Cove D."/>
            <person name="Cuming A."/>
            <person name="Hasebe M."/>
            <person name="Lucas S."/>
            <person name="Mishler D.B."/>
            <person name="Reski R."/>
            <person name="Grigoriev I."/>
            <person name="Quatrano R.S."/>
            <person name="Boore J.L."/>
        </authorList>
    </citation>
    <scope>NUCLEOTIDE SEQUENCE [LARGE SCALE GENOMIC DNA]</scope>
    <source>
        <strain evidence="3 4">cv. Gransden 2004</strain>
    </source>
</reference>
<dbReference type="SMART" id="SM00256">
    <property type="entry name" value="FBOX"/>
    <property type="match status" value="1"/>
</dbReference>
<keyword evidence="4" id="KW-1185">Reference proteome</keyword>
<dbReference type="Gramene" id="Pp3c14_22380V3.1">
    <property type="protein sequence ID" value="Pp3c14_22380V3.1"/>
    <property type="gene ID" value="Pp3c14_22380"/>
</dbReference>
<evidence type="ECO:0000259" key="1">
    <source>
        <dbReference type="SMART" id="SM00256"/>
    </source>
</evidence>
<dbReference type="KEGG" id="ppp:112291076"/>
<dbReference type="InterPro" id="IPR050796">
    <property type="entry name" value="SCF_F-box_component"/>
</dbReference>
<dbReference type="Proteomes" id="UP000006727">
    <property type="component" value="Chromosome 14"/>
</dbReference>
<reference evidence="2 4" key="2">
    <citation type="journal article" date="2018" name="Plant J.">
        <title>The Physcomitrella patens chromosome-scale assembly reveals moss genome structure and evolution.</title>
        <authorList>
            <person name="Lang D."/>
            <person name="Ullrich K.K."/>
            <person name="Murat F."/>
            <person name="Fuchs J."/>
            <person name="Jenkins J."/>
            <person name="Haas F.B."/>
            <person name="Piednoel M."/>
            <person name="Gundlach H."/>
            <person name="Van Bel M."/>
            <person name="Meyberg R."/>
            <person name="Vives C."/>
            <person name="Morata J."/>
            <person name="Symeonidi A."/>
            <person name="Hiss M."/>
            <person name="Muchero W."/>
            <person name="Kamisugi Y."/>
            <person name="Saleh O."/>
            <person name="Blanc G."/>
            <person name="Decker E.L."/>
            <person name="van Gessel N."/>
            <person name="Grimwood J."/>
            <person name="Hayes R.D."/>
            <person name="Graham S.W."/>
            <person name="Gunter L.E."/>
            <person name="McDaniel S.F."/>
            <person name="Hoernstein S.N.W."/>
            <person name="Larsson A."/>
            <person name="Li F.W."/>
            <person name="Perroud P.F."/>
            <person name="Phillips J."/>
            <person name="Ranjan P."/>
            <person name="Rokshar D.S."/>
            <person name="Rothfels C.J."/>
            <person name="Schneider L."/>
            <person name="Shu S."/>
            <person name="Stevenson D.W."/>
            <person name="Thummler F."/>
            <person name="Tillich M."/>
            <person name="Villarreal Aguilar J.C."/>
            <person name="Widiez T."/>
            <person name="Wong G.K."/>
            <person name="Wymore A."/>
            <person name="Zhang Y."/>
            <person name="Zimmer A.D."/>
            <person name="Quatrano R.S."/>
            <person name="Mayer K.F.X."/>
            <person name="Goodstein D."/>
            <person name="Casacuberta J.M."/>
            <person name="Vandepoele K."/>
            <person name="Reski R."/>
            <person name="Cuming A.C."/>
            <person name="Tuskan G.A."/>
            <person name="Maumus F."/>
            <person name="Salse J."/>
            <person name="Schmutz J."/>
            <person name="Rensing S.A."/>
        </authorList>
    </citation>
    <scope>NUCLEOTIDE SEQUENCE [LARGE SCALE GENOMIC DNA]</scope>
    <source>
        <strain evidence="3 4">cv. Gransden 2004</strain>
    </source>
</reference>
<dbReference type="GO" id="GO:0004842">
    <property type="term" value="F:ubiquitin-protein transferase activity"/>
    <property type="evidence" value="ECO:0000318"/>
    <property type="project" value="GO_Central"/>
</dbReference>
<evidence type="ECO:0000313" key="2">
    <source>
        <dbReference type="EMBL" id="PNR41477.1"/>
    </source>
</evidence>
<dbReference type="SUPFAM" id="SSF81383">
    <property type="entry name" value="F-box domain"/>
    <property type="match status" value="1"/>
</dbReference>
<dbReference type="Pfam" id="PF00646">
    <property type="entry name" value="F-box"/>
    <property type="match status" value="1"/>
</dbReference>
<dbReference type="GO" id="GO:0031146">
    <property type="term" value="P:SCF-dependent proteasomal ubiquitin-dependent protein catabolic process"/>
    <property type="evidence" value="ECO:0000318"/>
    <property type="project" value="GO_Central"/>
</dbReference>
<dbReference type="RefSeq" id="XP_024393819.1">
    <property type="nucleotide sequence ID" value="XM_024538051.2"/>
</dbReference>
<dbReference type="InterPro" id="IPR036047">
    <property type="entry name" value="F-box-like_dom_sf"/>
</dbReference>
<dbReference type="RefSeq" id="XP_024393820.1">
    <property type="nucleotide sequence ID" value="XM_024538052.2"/>
</dbReference>
<feature type="domain" description="F-box" evidence="1">
    <location>
        <begin position="14"/>
        <end position="54"/>
    </location>
</feature>
<sequence>MGVVLRKRGAMEDLCNELLELVLKRLPLRDAVRARVVCRRWRDRIDAEQFHFQSSRCRSYSPLVFKRTDDGQHTWWGYNNATGQWDPLPSLSHVPRSISFLPFVGSGHGLLGFKITNELSNYIVGNPYTHKWRTFKLADCWGDAAMFMISSGRDEFYVVAVRDEETHIYSSVADGWEKVGRTPSSVSGGQIVTRIKKKECAAVCNGCLYSASVDGDMLISFDMGTAQWTNDRISIPIDTTKRSMQLLECAGTIYAVTQDDTTGRVRVWGLIMEIREFSLIVEMPREFQEYLKPLDCKTTTMRRAKKVEKVWLKSFGHGHEFFFWRHRSLQAVRYDLVAQEWRKLPEFLLRDSELTGGREEPQVEIDAGFFEPRFEPFFRP</sequence>
<dbReference type="PaxDb" id="3218-PP1S34_396V6.1"/>
<dbReference type="SUPFAM" id="SSF117281">
    <property type="entry name" value="Kelch motif"/>
    <property type="match status" value="1"/>
</dbReference>
<dbReference type="CDD" id="cd09917">
    <property type="entry name" value="F-box_SF"/>
    <property type="match status" value="1"/>
</dbReference>
<protein>
    <recommendedName>
        <fullName evidence="1">F-box domain-containing protein</fullName>
    </recommendedName>
</protein>
<dbReference type="InterPro" id="IPR015915">
    <property type="entry name" value="Kelch-typ_b-propeller"/>
</dbReference>
<dbReference type="InterPro" id="IPR001810">
    <property type="entry name" value="F-box_dom"/>
</dbReference>
<organism evidence="2">
    <name type="scientific">Physcomitrium patens</name>
    <name type="common">Spreading-leaved earth moss</name>
    <name type="synonym">Physcomitrella patens</name>
    <dbReference type="NCBI Taxonomy" id="3218"/>
    <lineage>
        <taxon>Eukaryota</taxon>
        <taxon>Viridiplantae</taxon>
        <taxon>Streptophyta</taxon>
        <taxon>Embryophyta</taxon>
        <taxon>Bryophyta</taxon>
        <taxon>Bryophytina</taxon>
        <taxon>Bryopsida</taxon>
        <taxon>Funariidae</taxon>
        <taxon>Funariales</taxon>
        <taxon>Funariaceae</taxon>
        <taxon>Physcomitrium</taxon>
    </lineage>
</organism>
<dbReference type="EnsemblPlants" id="Pp3c14_22380V3.1">
    <property type="protein sequence ID" value="Pp3c14_22380V3.1"/>
    <property type="gene ID" value="Pp3c14_22380"/>
</dbReference>
<dbReference type="EnsemblPlants" id="Pp3c14_22380V3.2">
    <property type="protein sequence ID" value="Pp3c14_22380V3.2"/>
    <property type="gene ID" value="Pp3c14_22380"/>
</dbReference>
<dbReference type="Gramene" id="Pp3c14_22380V3.2">
    <property type="protein sequence ID" value="Pp3c14_22380V3.2"/>
    <property type="gene ID" value="Pp3c14_22380"/>
</dbReference>
<dbReference type="Gene3D" id="1.20.1280.50">
    <property type="match status" value="1"/>
</dbReference>
<reference evidence="3" key="3">
    <citation type="submission" date="2020-12" db="UniProtKB">
        <authorList>
            <consortium name="EnsemblPlants"/>
        </authorList>
    </citation>
    <scope>IDENTIFICATION</scope>
</reference>
<accession>A0A2K1JIU6</accession>